<evidence type="ECO:0000256" key="3">
    <source>
        <dbReference type="ARBA" id="ARBA00022553"/>
    </source>
</evidence>
<evidence type="ECO:0000256" key="2">
    <source>
        <dbReference type="ARBA" id="ARBA00012438"/>
    </source>
</evidence>
<keyword evidence="10" id="KW-1185">Reference proteome</keyword>
<dbReference type="EMBL" id="CP017258">
    <property type="protein sequence ID" value="AQW87296.1"/>
    <property type="molecule type" value="Genomic_DNA"/>
</dbReference>
<feature type="transmembrane region" description="Helical" evidence="7">
    <location>
        <begin position="126"/>
        <end position="150"/>
    </location>
</feature>
<evidence type="ECO:0000256" key="7">
    <source>
        <dbReference type="SAM" id="Phobius"/>
    </source>
</evidence>
<evidence type="ECO:0000256" key="6">
    <source>
        <dbReference type="ARBA" id="ARBA00023012"/>
    </source>
</evidence>
<keyword evidence="7" id="KW-0472">Membrane</keyword>
<keyword evidence="4" id="KW-0808">Transferase</keyword>
<dbReference type="GO" id="GO:0000155">
    <property type="term" value="F:phosphorelay sensor kinase activity"/>
    <property type="evidence" value="ECO:0007669"/>
    <property type="project" value="InterPro"/>
</dbReference>
<dbReference type="InterPro" id="IPR036097">
    <property type="entry name" value="HisK_dim/P_sf"/>
</dbReference>
<dbReference type="Gene3D" id="1.10.287.130">
    <property type="match status" value="1"/>
</dbReference>
<evidence type="ECO:0000313" key="10">
    <source>
        <dbReference type="Proteomes" id="UP000190868"/>
    </source>
</evidence>
<dbReference type="PANTHER" id="PTHR45453:SF1">
    <property type="entry name" value="PHOSPHATE REGULON SENSOR PROTEIN PHOR"/>
    <property type="match status" value="1"/>
</dbReference>
<dbReference type="GO" id="GO:0004721">
    <property type="term" value="F:phosphoprotein phosphatase activity"/>
    <property type="evidence" value="ECO:0007669"/>
    <property type="project" value="TreeGrafter"/>
</dbReference>
<evidence type="ECO:0000256" key="4">
    <source>
        <dbReference type="ARBA" id="ARBA00022679"/>
    </source>
</evidence>
<keyword evidence="3" id="KW-0597">Phosphoprotein</keyword>
<dbReference type="SMART" id="SM00387">
    <property type="entry name" value="HATPase_c"/>
    <property type="match status" value="1"/>
</dbReference>
<dbReference type="SUPFAM" id="SSF47384">
    <property type="entry name" value="Homodimeric domain of signal transducing histidine kinase"/>
    <property type="match status" value="1"/>
</dbReference>
<proteinExistence type="predicted"/>
<dbReference type="GO" id="GO:0016036">
    <property type="term" value="P:cellular response to phosphate starvation"/>
    <property type="evidence" value="ECO:0007669"/>
    <property type="project" value="TreeGrafter"/>
</dbReference>
<sequence>MLKKLKIPILASLLIMLLFVFKGFNTLSIINQDEILKNIFSIMRFEEKVTYNFISDKTLPNSVIYNYAIYDTSLKPVFSNLSKQPSDFKFVTMQEDGYLFYKNFFFKNKVPYFIVISQEISNKHNLFIFLIMLVFTLVLVVFIFYTFYIASVRPYKQAQKYMNNFFNDAMHELKTPLSVASINLEMIGITNKHTKRIQNALKQMQIAYEDVEYYIKKGHIKFPVESINFSEYLERRVLFLLSIADTKDIMIDKNIDSDISVLMSKLALQRIIDNNIINAIKYSPKNSKVVVSLIKENGLAVFKIQDFGYGIKDTNRVFKRYEREDLVQGGFGLGLNIVREICLKYDIKYNVVSKPNEGSIFTYTFKI</sequence>
<dbReference type="CDD" id="cd00082">
    <property type="entry name" value="HisKA"/>
    <property type="match status" value="1"/>
</dbReference>
<comment type="catalytic activity">
    <reaction evidence="1">
        <text>ATP + protein L-histidine = ADP + protein N-phospho-L-histidine.</text>
        <dbReference type="EC" id="2.7.13.3"/>
    </reaction>
</comment>
<dbReference type="Pfam" id="PF02518">
    <property type="entry name" value="HATPase_c"/>
    <property type="match status" value="1"/>
</dbReference>
<evidence type="ECO:0000313" key="9">
    <source>
        <dbReference type="EMBL" id="AQW87296.1"/>
    </source>
</evidence>
<dbReference type="PROSITE" id="PS50109">
    <property type="entry name" value="HIS_KIN"/>
    <property type="match status" value="1"/>
</dbReference>
<evidence type="ECO:0000256" key="5">
    <source>
        <dbReference type="ARBA" id="ARBA00022777"/>
    </source>
</evidence>
<dbReference type="GO" id="GO:0005886">
    <property type="term" value="C:plasma membrane"/>
    <property type="evidence" value="ECO:0007669"/>
    <property type="project" value="TreeGrafter"/>
</dbReference>
<dbReference type="InterPro" id="IPR004358">
    <property type="entry name" value="Sig_transdc_His_kin-like_C"/>
</dbReference>
<evidence type="ECO:0000256" key="1">
    <source>
        <dbReference type="ARBA" id="ARBA00000085"/>
    </source>
</evidence>
<evidence type="ECO:0000259" key="8">
    <source>
        <dbReference type="PROSITE" id="PS50109"/>
    </source>
</evidence>
<dbReference type="Proteomes" id="UP000190868">
    <property type="component" value="Chromosome"/>
</dbReference>
<organism evidence="9 10">
    <name type="scientific">Campylobacter pinnipediorum subsp. caledonicus</name>
    <dbReference type="NCBI Taxonomy" id="1874362"/>
    <lineage>
        <taxon>Bacteria</taxon>
        <taxon>Pseudomonadati</taxon>
        <taxon>Campylobacterota</taxon>
        <taxon>Epsilonproteobacteria</taxon>
        <taxon>Campylobacterales</taxon>
        <taxon>Campylobacteraceae</taxon>
        <taxon>Campylobacter</taxon>
    </lineage>
</organism>
<keyword evidence="6" id="KW-0902">Two-component regulatory system</keyword>
<keyword evidence="7" id="KW-0812">Transmembrane</keyword>
<dbReference type="InterPro" id="IPR050351">
    <property type="entry name" value="BphY/WalK/GraS-like"/>
</dbReference>
<reference evidence="10" key="1">
    <citation type="submission" date="2016-09" db="EMBL/GenBank/DDBJ databases">
        <title>Comparative genomics of the Campylobacter concisus group.</title>
        <authorList>
            <person name="Miller W.G."/>
            <person name="Yee E."/>
            <person name="Chapman M.H."/>
            <person name="Huynh S."/>
            <person name="Bono J.L."/>
            <person name="On S.L.W."/>
            <person name="StLeger J."/>
            <person name="Foster G."/>
            <person name="Parker C.T."/>
        </authorList>
    </citation>
    <scope>NUCLEOTIDE SEQUENCE [LARGE SCALE GENOMIC DNA]</scope>
    <source>
        <strain evidence="10">RM18021</strain>
    </source>
</reference>
<dbReference type="InterPro" id="IPR036890">
    <property type="entry name" value="HATPase_C_sf"/>
</dbReference>
<protein>
    <recommendedName>
        <fullName evidence="2">histidine kinase</fullName>
        <ecNumber evidence="2">2.7.13.3</ecNumber>
    </recommendedName>
</protein>
<dbReference type="Gene3D" id="3.30.565.10">
    <property type="entry name" value="Histidine kinase-like ATPase, C-terminal domain"/>
    <property type="match status" value="1"/>
</dbReference>
<dbReference type="AlphaFoldDB" id="A0A1S6U6B8"/>
<feature type="domain" description="Histidine kinase" evidence="8">
    <location>
        <begin position="168"/>
        <end position="367"/>
    </location>
</feature>
<dbReference type="InterPro" id="IPR003594">
    <property type="entry name" value="HATPase_dom"/>
</dbReference>
<dbReference type="EC" id="2.7.13.3" evidence="2"/>
<dbReference type="RefSeq" id="WP_078424325.1">
    <property type="nucleotide sequence ID" value="NZ_CP017258.1"/>
</dbReference>
<dbReference type="InterPro" id="IPR003661">
    <property type="entry name" value="HisK_dim/P_dom"/>
</dbReference>
<keyword evidence="7" id="KW-1133">Transmembrane helix</keyword>
<gene>
    <name evidence="9" type="ORF">CPIN18021_0457</name>
</gene>
<keyword evidence="5 9" id="KW-0418">Kinase</keyword>
<dbReference type="InterPro" id="IPR005467">
    <property type="entry name" value="His_kinase_dom"/>
</dbReference>
<name>A0A1S6U6B8_9BACT</name>
<accession>A0A1S6U6B8</accession>
<dbReference type="SUPFAM" id="SSF55874">
    <property type="entry name" value="ATPase domain of HSP90 chaperone/DNA topoisomerase II/histidine kinase"/>
    <property type="match status" value="1"/>
</dbReference>
<dbReference type="PRINTS" id="PR00344">
    <property type="entry name" value="BCTRLSENSOR"/>
</dbReference>
<dbReference type="PANTHER" id="PTHR45453">
    <property type="entry name" value="PHOSPHATE REGULON SENSOR PROTEIN PHOR"/>
    <property type="match status" value="1"/>
</dbReference>